<evidence type="ECO:0000313" key="1">
    <source>
        <dbReference type="Proteomes" id="UP000095286"/>
    </source>
</evidence>
<reference evidence="2" key="1">
    <citation type="submission" date="2016-11" db="UniProtKB">
        <authorList>
            <consortium name="WormBaseParasite"/>
        </authorList>
    </citation>
    <scope>IDENTIFICATION</scope>
    <source>
        <strain evidence="2">KR3021</strain>
    </source>
</reference>
<organism evidence="1 2">
    <name type="scientific">Rhabditophanes sp. KR3021</name>
    <dbReference type="NCBI Taxonomy" id="114890"/>
    <lineage>
        <taxon>Eukaryota</taxon>
        <taxon>Metazoa</taxon>
        <taxon>Ecdysozoa</taxon>
        <taxon>Nematoda</taxon>
        <taxon>Chromadorea</taxon>
        <taxon>Rhabditida</taxon>
        <taxon>Tylenchina</taxon>
        <taxon>Panagrolaimomorpha</taxon>
        <taxon>Strongyloidoidea</taxon>
        <taxon>Alloionematidae</taxon>
        <taxon>Rhabditophanes</taxon>
    </lineage>
</organism>
<sequence>MAQINKVFSWFKEKRKKSPTNLNKLTPTDDNPKKASVTKTGVKNHFPSDQTIFKNKPDMSLLGVHPNSAQSSRRSSADDGLGDQPTTSNLFIPPKFEFSPDSDIKLSECDKLDPHKQNIMERMASGQPSAPSVNSKLVRNGKSGSTRPRDKTCFRRVNEIYWMPNKSTSHFAPDKIEEDVSEGKSRNIFGSSDGSIALTDKTPNIFRITKDICLTFEDGRPKVEKAGGDMAIVVTKPDQLQIPSSPPSLSKNISHSSVDLTALVGSTEAGRRNSAKIVPQHSIKRNSITCENPIFAAVSFPQPTSNANGMAESYHVFLENPSSLNLKKRNVGSLEMSSKSTSMLPSISVPATPKSKTQSFFQKMKEKTYFVGGKIKDSSMKRSESLNVAEKKLQSPFQSQEDIYTTPREDNFISGGPVSIMNNNVSSFSKKRSEGDRATENISNADVNELSASTKKCVTIISDKDGEEKNEESLAELKDKRAMEQFEKRRQSLAQRRLSNLQLVQSLSGRRISSTTLLPLSLPQIHLIRSLWRQVYISRGPTQLGQSLFHKFFFSNALNRDQFKHCNLPEGFPNHDSFSKAHCKATGDMIDKVVMNLDNLENVTADLERVGRVHAELCRGELSSKIWNTVAECFIDATLEWGDKRSRTETVRKAWALIIAFIVEKIKSGHLERRKMLLSYKMLSQNQGSITRSIEEASSNMLTTFAKTSD</sequence>
<protein>
    <submittedName>
        <fullName evidence="2">GLOBIN domain-containing protein</fullName>
    </submittedName>
</protein>
<name>A0AC35U4D4_9BILA</name>
<dbReference type="Proteomes" id="UP000095286">
    <property type="component" value="Unplaced"/>
</dbReference>
<proteinExistence type="predicted"/>
<evidence type="ECO:0000313" key="2">
    <source>
        <dbReference type="WBParaSite" id="RSKR_0000724200.1"/>
    </source>
</evidence>
<dbReference type="WBParaSite" id="RSKR_0000724200.1">
    <property type="protein sequence ID" value="RSKR_0000724200.1"/>
    <property type="gene ID" value="RSKR_0000724200"/>
</dbReference>
<accession>A0AC35U4D4</accession>